<sequence length="423" mass="47325">MPVLSRRSIKLSVSELLVQGELEIYPEVISKGYFSLQFQGKNLQLTAGPFVGLIPINGLITIDVRPKLPVGNLARVIDLTRSPLTALSRLKRSYVADGDSSPGMLEFLTGSLLEELKVVFTKGLNRVYVKTEENTSHPRGRLNAERTFRLNFIKGIGHRASSSFFWSTTNTAHNQLIRFALQFAAERLSRLENRNRDLLDGLAAALRQFEAIPTGDPRACIRQVEDELRLNKVRRSYYVPSLEIALAIVRGRSVVSSEGGNLELPSYIINFETLFEDYLRKALSWKEHDAPFEVSDGNGAGQKPLFDDSPHPPAQPDILIRRDDLLVVVDVKYKEKVDRADVNQVVTYASVYRTNVVVLLHQASAEGEGGLFLRGTIGALSVYCYQFNLGASDLLEEENRLVRAMNWLVSGRNLSQVTSEQFS</sequence>
<feature type="coiled-coil region" evidence="1">
    <location>
        <begin position="181"/>
        <end position="208"/>
    </location>
</feature>
<reference evidence="2" key="2">
    <citation type="submission" date="2024-03" db="EMBL/GenBank/DDBJ databases">
        <authorList>
            <person name="Bromfield E.S.P."/>
            <person name="Cloutier S."/>
        </authorList>
    </citation>
    <scope>NUCLEOTIDE SEQUENCE</scope>
    <source>
        <strain evidence="2">5S5</strain>
    </source>
</reference>
<gene>
    <name evidence="2" type="ORF">WDK88_03985</name>
</gene>
<protein>
    <recommendedName>
        <fullName evidence="4">Restriction endonuclease</fullName>
    </recommendedName>
</protein>
<keyword evidence="1" id="KW-0175">Coiled coil</keyword>
<dbReference type="EMBL" id="CP147711">
    <property type="protein sequence ID" value="WXC80814.1"/>
    <property type="molecule type" value="Genomic_DNA"/>
</dbReference>
<evidence type="ECO:0000256" key="1">
    <source>
        <dbReference type="SAM" id="Coils"/>
    </source>
</evidence>
<organism evidence="2 3">
    <name type="scientific">Bradyrhizobium septentrionale</name>
    <dbReference type="NCBI Taxonomy" id="1404411"/>
    <lineage>
        <taxon>Bacteria</taxon>
        <taxon>Pseudomonadati</taxon>
        <taxon>Pseudomonadota</taxon>
        <taxon>Alphaproteobacteria</taxon>
        <taxon>Hyphomicrobiales</taxon>
        <taxon>Nitrobacteraceae</taxon>
        <taxon>Bradyrhizobium</taxon>
    </lineage>
</organism>
<evidence type="ECO:0000313" key="3">
    <source>
        <dbReference type="Proteomes" id="UP001432046"/>
    </source>
</evidence>
<keyword evidence="3" id="KW-1185">Reference proteome</keyword>
<reference evidence="2" key="1">
    <citation type="journal article" date="2021" name="Int. J. Syst. Evol. Microbiol.">
        <title>Bradyrhizobium septentrionale sp. nov. (sv. septentrionale) and Bradyrhizobium quebecense sp. nov. (sv. septentrionale) associated with legumes native to Canada possess rearranged symbiosis genes and numerous insertion sequences.</title>
        <authorList>
            <person name="Bromfield E.S.P."/>
            <person name="Cloutier S."/>
        </authorList>
    </citation>
    <scope>NUCLEOTIDE SEQUENCE</scope>
    <source>
        <strain evidence="2">5S5</strain>
    </source>
</reference>
<dbReference type="Proteomes" id="UP001432046">
    <property type="component" value="Chromosome"/>
</dbReference>
<dbReference type="RefSeq" id="WP_338834111.1">
    <property type="nucleotide sequence ID" value="NZ_CP147711.1"/>
</dbReference>
<evidence type="ECO:0008006" key="4">
    <source>
        <dbReference type="Google" id="ProtNLM"/>
    </source>
</evidence>
<accession>A0ABZ2P2C4</accession>
<dbReference type="PANTHER" id="PTHR38733">
    <property type="entry name" value="PROTEIN MCRC"/>
    <property type="match status" value="1"/>
</dbReference>
<proteinExistence type="predicted"/>
<dbReference type="Pfam" id="PF10117">
    <property type="entry name" value="McrBC"/>
    <property type="match status" value="1"/>
</dbReference>
<dbReference type="InterPro" id="IPR019292">
    <property type="entry name" value="McrC"/>
</dbReference>
<dbReference type="PANTHER" id="PTHR38733:SF1">
    <property type="entry name" value="TYPE IV METHYL-DIRECTED RESTRICTION ENZYME ECOKMCRBC"/>
    <property type="match status" value="1"/>
</dbReference>
<evidence type="ECO:0000313" key="2">
    <source>
        <dbReference type="EMBL" id="WXC80814.1"/>
    </source>
</evidence>
<name>A0ABZ2P2C4_9BRAD</name>